<protein>
    <recommendedName>
        <fullName evidence="4">Transmembrane protein</fullName>
    </recommendedName>
</protein>
<geneLocation type="plasmid" evidence="2 3">
    <name>RPME01</name>
</geneLocation>
<gene>
    <name evidence="2" type="ordered locus">Mpe_B0149</name>
</gene>
<evidence type="ECO:0008006" key="4">
    <source>
        <dbReference type="Google" id="ProtNLM"/>
    </source>
</evidence>
<keyword evidence="3" id="KW-1185">Reference proteome</keyword>
<feature type="transmembrane region" description="Helical" evidence="1">
    <location>
        <begin position="82"/>
        <end position="99"/>
    </location>
</feature>
<evidence type="ECO:0000313" key="2">
    <source>
        <dbReference type="EMBL" id="ABM96927.1"/>
    </source>
</evidence>
<feature type="transmembrane region" description="Helical" evidence="1">
    <location>
        <begin position="44"/>
        <end position="61"/>
    </location>
</feature>
<keyword evidence="1" id="KW-0472">Membrane</keyword>
<feature type="transmembrane region" description="Helical" evidence="1">
    <location>
        <begin position="20"/>
        <end position="38"/>
    </location>
</feature>
<reference evidence="2 3" key="1">
    <citation type="journal article" date="2007" name="J. Bacteriol.">
        <title>Whole-genome analysis of the methyl tert-butyl ether-degrading beta-proteobacterium Methylibium petroleiphilum PM1.</title>
        <authorList>
            <person name="Kane S.R."/>
            <person name="Chakicherla A.Y."/>
            <person name="Chain P.S.G."/>
            <person name="Schmidt R."/>
            <person name="Shin M.W."/>
            <person name="Legler T.C."/>
            <person name="Scow K.M."/>
            <person name="Larimer F.W."/>
            <person name="Lucas S.M."/>
            <person name="Richardson P.M."/>
            <person name="Hristova K.R."/>
        </authorList>
    </citation>
    <scope>NUCLEOTIDE SEQUENCE [LARGE SCALE GENOMIC DNA]</scope>
    <source>
        <strain evidence="3">ATCC BAA-1232 / LMG 22953 / PM1</strain>
        <plasmid evidence="2 3">RPME01</plasmid>
    </source>
</reference>
<dbReference type="AlphaFoldDB" id="A2SMY8"/>
<keyword evidence="1" id="KW-1133">Transmembrane helix</keyword>
<dbReference type="EMBL" id="CP000556">
    <property type="protein sequence ID" value="ABM96927.1"/>
    <property type="molecule type" value="Genomic_DNA"/>
</dbReference>
<proteinExistence type="predicted"/>
<feature type="transmembrane region" description="Helical" evidence="1">
    <location>
        <begin position="105"/>
        <end position="123"/>
    </location>
</feature>
<accession>A2SMY8</accession>
<dbReference type="KEGG" id="mpt:Mpe_B0149"/>
<dbReference type="RefSeq" id="WP_011831542.1">
    <property type="nucleotide sequence ID" value="NC_008826.1"/>
</dbReference>
<sequence length="127" mass="13373">MSTLTGGAPPTTPTHPKHDLYANAATFVASAITIWSGLQERSALLAVLGAVFLIWSAFSLFRPRKGGAGSVAHQFVQTHARRLSLAAFVVAAALTWYAFDANLMLPSVMGGLLLVATAFKLFGKKAA</sequence>
<organism evidence="2 3">
    <name type="scientific">Methylibium petroleiphilum (strain ATCC BAA-1232 / LMG 22953 / PM1)</name>
    <dbReference type="NCBI Taxonomy" id="420662"/>
    <lineage>
        <taxon>Bacteria</taxon>
        <taxon>Pseudomonadati</taxon>
        <taxon>Pseudomonadota</taxon>
        <taxon>Betaproteobacteria</taxon>
        <taxon>Burkholderiales</taxon>
        <taxon>Sphaerotilaceae</taxon>
        <taxon>Methylibium</taxon>
    </lineage>
</organism>
<dbReference type="Proteomes" id="UP000000366">
    <property type="component" value="Plasmid RPME01"/>
</dbReference>
<keyword evidence="2" id="KW-0614">Plasmid</keyword>
<keyword evidence="1" id="KW-0812">Transmembrane</keyword>
<evidence type="ECO:0000256" key="1">
    <source>
        <dbReference type="SAM" id="Phobius"/>
    </source>
</evidence>
<name>A2SMY8_METPP</name>
<evidence type="ECO:0000313" key="3">
    <source>
        <dbReference type="Proteomes" id="UP000000366"/>
    </source>
</evidence>
<dbReference type="HOGENOM" id="CLU_1967981_0_0_4"/>